<dbReference type="AlphaFoldDB" id="A0A0F9LUZ7"/>
<name>A0A0F9LUZ7_9ZZZZ</name>
<gene>
    <name evidence="1" type="ORF">LCGC14_1463400</name>
</gene>
<dbReference type="EMBL" id="LAZR01010213">
    <property type="protein sequence ID" value="KKM68185.1"/>
    <property type="molecule type" value="Genomic_DNA"/>
</dbReference>
<reference evidence="1" key="1">
    <citation type="journal article" date="2015" name="Nature">
        <title>Complex archaea that bridge the gap between prokaryotes and eukaryotes.</title>
        <authorList>
            <person name="Spang A."/>
            <person name="Saw J.H."/>
            <person name="Jorgensen S.L."/>
            <person name="Zaremba-Niedzwiedzka K."/>
            <person name="Martijn J."/>
            <person name="Lind A.E."/>
            <person name="van Eijk R."/>
            <person name="Schleper C."/>
            <person name="Guy L."/>
            <person name="Ettema T.J."/>
        </authorList>
    </citation>
    <scope>NUCLEOTIDE SEQUENCE</scope>
</reference>
<comment type="caution">
    <text evidence="1">The sequence shown here is derived from an EMBL/GenBank/DDBJ whole genome shotgun (WGS) entry which is preliminary data.</text>
</comment>
<sequence length="454" mass="47760">MGSLDQVVTISITKDTATLTRVGFGTPAILTYNVLQAELAKLYGSIDEIQAPAGPFPSTSREVAMATAIFAQNPKPAGVVLLRRPTAPTRKVTYTPITDVTAGKPFALFAYSITLRDGVNSETFIFTTGATPTVAAITLGLVTLINAGTVNVKATDGVADFAVESAATPGGVVTPGVPFTSQVDRALITQAESTVDPGIGADLAAARLANDNWYALMSDATSPAEIESLAVAIRPLAKIYLADSSDDDILGPGSSDIGSTLQASAEERTLLFSHPEVGTDAPSCAWAGRQLPSDPGSTTWKFKTLTGVTAQQYSAAEIANLDGKSVNYYTPIAGLNITIEGVMASGEFVDIVRGIDALEQRMQENVFRVFVVSQKVSYTDLGIQTQVNAIEGTLRSFTGDDNLLAPTPPFVVTFPRASEVDPNDKASRLLTDIDFTATFSGAVHKTEIRGRVTV</sequence>
<organism evidence="1">
    <name type="scientific">marine sediment metagenome</name>
    <dbReference type="NCBI Taxonomy" id="412755"/>
    <lineage>
        <taxon>unclassified sequences</taxon>
        <taxon>metagenomes</taxon>
        <taxon>ecological metagenomes</taxon>
    </lineage>
</organism>
<dbReference type="InterPro" id="IPR021808">
    <property type="entry name" value="DUF3383"/>
</dbReference>
<evidence type="ECO:0000313" key="1">
    <source>
        <dbReference type="EMBL" id="KKM68185.1"/>
    </source>
</evidence>
<protein>
    <submittedName>
        <fullName evidence="1">Uncharacterized protein</fullName>
    </submittedName>
</protein>
<dbReference type="Pfam" id="PF11863">
    <property type="entry name" value="DUF3383"/>
    <property type="match status" value="1"/>
</dbReference>
<accession>A0A0F9LUZ7</accession>
<proteinExistence type="predicted"/>